<organism evidence="4 5">
    <name type="scientific">Rhizophlyctis rosea</name>
    <dbReference type="NCBI Taxonomy" id="64517"/>
    <lineage>
        <taxon>Eukaryota</taxon>
        <taxon>Fungi</taxon>
        <taxon>Fungi incertae sedis</taxon>
        <taxon>Chytridiomycota</taxon>
        <taxon>Chytridiomycota incertae sedis</taxon>
        <taxon>Chytridiomycetes</taxon>
        <taxon>Rhizophlyctidales</taxon>
        <taxon>Rhizophlyctidaceae</taxon>
        <taxon>Rhizophlyctis</taxon>
    </lineage>
</organism>
<dbReference type="FunFam" id="1.10.238.10:FF:000527">
    <property type="entry name" value="Calmodulin-3"/>
    <property type="match status" value="1"/>
</dbReference>
<keyword evidence="5" id="KW-1185">Reference proteome</keyword>
<dbReference type="PROSITE" id="PS50222">
    <property type="entry name" value="EF_HAND_2"/>
    <property type="match status" value="2"/>
</dbReference>
<dbReference type="PANTHER" id="PTHR23048:SF0">
    <property type="entry name" value="CALMODULIN LIKE 3"/>
    <property type="match status" value="1"/>
</dbReference>
<proteinExistence type="predicted"/>
<keyword evidence="2" id="KW-0106">Calcium</keyword>
<dbReference type="PROSITE" id="PS00018">
    <property type="entry name" value="EF_HAND_1"/>
    <property type="match status" value="1"/>
</dbReference>
<dbReference type="InterPro" id="IPR011992">
    <property type="entry name" value="EF-hand-dom_pair"/>
</dbReference>
<comment type="caution">
    <text evidence="4">The sequence shown here is derived from an EMBL/GenBank/DDBJ whole genome shotgun (WGS) entry which is preliminary data.</text>
</comment>
<feature type="domain" description="EF-hand" evidence="3">
    <location>
        <begin position="7"/>
        <end position="42"/>
    </location>
</feature>
<evidence type="ECO:0000256" key="1">
    <source>
        <dbReference type="ARBA" id="ARBA00022737"/>
    </source>
</evidence>
<dbReference type="GO" id="GO:0016460">
    <property type="term" value="C:myosin II complex"/>
    <property type="evidence" value="ECO:0007669"/>
    <property type="project" value="TreeGrafter"/>
</dbReference>
<sequence length="147" mass="16260">MDQLTEDQITEYREAFSLFDDDNDGEITTKELGTVMRALGQNVTEAELKSFVAEVEKSGKKSLEFPTFLTLMARKLRDTDSESEIREAFKVFDPTGAGTISSAELKHVLMSLGEKLTAEEVDEMIRDAGGSGGSVPYENLVRIMIAK</sequence>
<dbReference type="PANTHER" id="PTHR23048">
    <property type="entry name" value="MYOSIN LIGHT CHAIN 1, 3"/>
    <property type="match status" value="1"/>
</dbReference>
<accession>A0AAD5SJL1</accession>
<evidence type="ECO:0000256" key="2">
    <source>
        <dbReference type="ARBA" id="ARBA00022837"/>
    </source>
</evidence>
<dbReference type="SUPFAM" id="SSF47473">
    <property type="entry name" value="EF-hand"/>
    <property type="match status" value="1"/>
</dbReference>
<dbReference type="Gene3D" id="1.10.238.10">
    <property type="entry name" value="EF-hand"/>
    <property type="match status" value="2"/>
</dbReference>
<evidence type="ECO:0000259" key="3">
    <source>
        <dbReference type="PROSITE" id="PS50222"/>
    </source>
</evidence>
<name>A0AAD5SJL1_9FUNG</name>
<evidence type="ECO:0000313" key="5">
    <source>
        <dbReference type="Proteomes" id="UP001212841"/>
    </source>
</evidence>
<feature type="domain" description="EF-hand" evidence="3">
    <location>
        <begin position="80"/>
        <end position="115"/>
    </location>
</feature>
<evidence type="ECO:0000313" key="4">
    <source>
        <dbReference type="EMBL" id="KAJ3056121.1"/>
    </source>
</evidence>
<dbReference type="InterPro" id="IPR050230">
    <property type="entry name" value="CALM/Myosin/TropC-like"/>
</dbReference>
<protein>
    <recommendedName>
        <fullName evidence="3">EF-hand domain-containing protein</fullName>
    </recommendedName>
</protein>
<dbReference type="CDD" id="cd00051">
    <property type="entry name" value="EFh"/>
    <property type="match status" value="2"/>
</dbReference>
<gene>
    <name evidence="4" type="ORF">HK097_008044</name>
</gene>
<keyword evidence="1" id="KW-0677">Repeat</keyword>
<dbReference type="SMART" id="SM00054">
    <property type="entry name" value="EFh"/>
    <property type="match status" value="2"/>
</dbReference>
<dbReference type="Pfam" id="PF13499">
    <property type="entry name" value="EF-hand_7"/>
    <property type="match status" value="2"/>
</dbReference>
<dbReference type="EMBL" id="JADGJD010000045">
    <property type="protein sequence ID" value="KAJ3056121.1"/>
    <property type="molecule type" value="Genomic_DNA"/>
</dbReference>
<reference evidence="4" key="1">
    <citation type="submission" date="2020-05" db="EMBL/GenBank/DDBJ databases">
        <title>Phylogenomic resolution of chytrid fungi.</title>
        <authorList>
            <person name="Stajich J.E."/>
            <person name="Amses K."/>
            <person name="Simmons R."/>
            <person name="Seto K."/>
            <person name="Myers J."/>
            <person name="Bonds A."/>
            <person name="Quandt C.A."/>
            <person name="Barry K."/>
            <person name="Liu P."/>
            <person name="Grigoriev I."/>
            <person name="Longcore J.E."/>
            <person name="James T.Y."/>
        </authorList>
    </citation>
    <scope>NUCLEOTIDE SEQUENCE</scope>
    <source>
        <strain evidence="4">JEL0318</strain>
    </source>
</reference>
<dbReference type="AlphaFoldDB" id="A0AAD5SJL1"/>
<dbReference type="InterPro" id="IPR002048">
    <property type="entry name" value="EF_hand_dom"/>
</dbReference>
<dbReference type="GO" id="GO:0005509">
    <property type="term" value="F:calcium ion binding"/>
    <property type="evidence" value="ECO:0007669"/>
    <property type="project" value="InterPro"/>
</dbReference>
<dbReference type="InterPro" id="IPR018247">
    <property type="entry name" value="EF_Hand_1_Ca_BS"/>
</dbReference>
<dbReference type="Proteomes" id="UP001212841">
    <property type="component" value="Unassembled WGS sequence"/>
</dbReference>